<dbReference type="Proteomes" id="UP000000763">
    <property type="component" value="Chromosome 9"/>
</dbReference>
<reference evidence="3" key="2">
    <citation type="journal article" date="2008" name="Nucleic Acids Res.">
        <title>The rice annotation project database (RAP-DB): 2008 update.</title>
        <authorList>
            <consortium name="The rice annotation project (RAP)"/>
        </authorList>
    </citation>
    <scope>GENOME REANNOTATION</scope>
    <source>
        <strain evidence="3">cv. Nipponbare</strain>
    </source>
</reference>
<feature type="compositionally biased region" description="Pro residues" evidence="1">
    <location>
        <begin position="52"/>
        <end position="74"/>
    </location>
</feature>
<protein>
    <submittedName>
        <fullName evidence="2">Uncharacterized protein</fullName>
    </submittedName>
</protein>
<dbReference type="AlphaFoldDB" id="Q6H5I4"/>
<evidence type="ECO:0000313" key="3">
    <source>
        <dbReference type="Proteomes" id="UP000000763"/>
    </source>
</evidence>
<sequence>METLTIIPNQHQPGRRLAHAYRIWTFPAHASRLTLSAPLSLASAVTLRSAPAPAPAPALSPAAPSPAPPLPPPLSARVAASVCSRRHLSAHAVTPRIGSGSGSGSGTGSGAGASPQRFPTCSPLPLSARAVAAPIISTPSTAAGAALSPSLLAALRPLRRGAPPPP</sequence>
<evidence type="ECO:0000313" key="2">
    <source>
        <dbReference type="EMBL" id="BAD26015.1"/>
    </source>
</evidence>
<evidence type="ECO:0000256" key="1">
    <source>
        <dbReference type="SAM" id="MobiDB-lite"/>
    </source>
</evidence>
<accession>Q6H5I4</accession>
<organism evidence="2 3">
    <name type="scientific">Oryza sativa subsp. japonica</name>
    <name type="common">Rice</name>
    <dbReference type="NCBI Taxonomy" id="39947"/>
    <lineage>
        <taxon>Eukaryota</taxon>
        <taxon>Viridiplantae</taxon>
        <taxon>Streptophyta</taxon>
        <taxon>Embryophyta</taxon>
        <taxon>Tracheophyta</taxon>
        <taxon>Spermatophyta</taxon>
        <taxon>Magnoliopsida</taxon>
        <taxon>Liliopsida</taxon>
        <taxon>Poales</taxon>
        <taxon>Poaceae</taxon>
        <taxon>BOP clade</taxon>
        <taxon>Oryzoideae</taxon>
        <taxon>Oryzeae</taxon>
        <taxon>Oryzinae</taxon>
        <taxon>Oryza</taxon>
        <taxon>Oryza sativa</taxon>
    </lineage>
</organism>
<reference evidence="3" key="1">
    <citation type="journal article" date="2005" name="Nature">
        <title>The map-based sequence of the rice genome.</title>
        <authorList>
            <consortium name="International rice genome sequencing project (IRGSP)"/>
            <person name="Matsumoto T."/>
            <person name="Wu J."/>
            <person name="Kanamori H."/>
            <person name="Katayose Y."/>
            <person name="Fujisawa M."/>
            <person name="Namiki N."/>
            <person name="Mizuno H."/>
            <person name="Yamamoto K."/>
            <person name="Antonio B.A."/>
            <person name="Baba T."/>
            <person name="Sakata K."/>
            <person name="Nagamura Y."/>
            <person name="Aoki H."/>
            <person name="Arikawa K."/>
            <person name="Arita K."/>
            <person name="Bito T."/>
            <person name="Chiden Y."/>
            <person name="Fujitsuka N."/>
            <person name="Fukunaka R."/>
            <person name="Hamada M."/>
            <person name="Harada C."/>
            <person name="Hayashi A."/>
            <person name="Hijishita S."/>
            <person name="Honda M."/>
            <person name="Hosokawa S."/>
            <person name="Ichikawa Y."/>
            <person name="Idonuma A."/>
            <person name="Iijima M."/>
            <person name="Ikeda M."/>
            <person name="Ikeno M."/>
            <person name="Ito K."/>
            <person name="Ito S."/>
            <person name="Ito T."/>
            <person name="Ito Y."/>
            <person name="Ito Y."/>
            <person name="Iwabuchi A."/>
            <person name="Kamiya K."/>
            <person name="Karasawa W."/>
            <person name="Kurita K."/>
            <person name="Katagiri S."/>
            <person name="Kikuta A."/>
            <person name="Kobayashi H."/>
            <person name="Kobayashi N."/>
            <person name="Machita K."/>
            <person name="Maehara T."/>
            <person name="Masukawa M."/>
            <person name="Mizubayashi T."/>
            <person name="Mukai Y."/>
            <person name="Nagasaki H."/>
            <person name="Nagata Y."/>
            <person name="Naito S."/>
            <person name="Nakashima M."/>
            <person name="Nakama Y."/>
            <person name="Nakamichi Y."/>
            <person name="Nakamura M."/>
            <person name="Meguro A."/>
            <person name="Negishi M."/>
            <person name="Ohta I."/>
            <person name="Ohta T."/>
            <person name="Okamoto M."/>
            <person name="Ono N."/>
            <person name="Saji S."/>
            <person name="Sakaguchi M."/>
            <person name="Sakai K."/>
            <person name="Shibata M."/>
            <person name="Shimokawa T."/>
            <person name="Song J."/>
            <person name="Takazaki Y."/>
            <person name="Terasawa K."/>
            <person name="Tsugane M."/>
            <person name="Tsuji K."/>
            <person name="Ueda S."/>
            <person name="Waki K."/>
            <person name="Yamagata H."/>
            <person name="Yamamoto M."/>
            <person name="Yamamoto S."/>
            <person name="Yamane H."/>
            <person name="Yoshiki S."/>
            <person name="Yoshihara R."/>
            <person name="Yukawa K."/>
            <person name="Zhong H."/>
            <person name="Yano M."/>
            <person name="Yuan Q."/>
            <person name="Ouyang S."/>
            <person name="Liu J."/>
            <person name="Jones K.M."/>
            <person name="Gansberger K."/>
            <person name="Moffat K."/>
            <person name="Hill J."/>
            <person name="Bera J."/>
            <person name="Fadrosh D."/>
            <person name="Jin S."/>
            <person name="Johri S."/>
            <person name="Kim M."/>
            <person name="Overton L."/>
            <person name="Reardon M."/>
            <person name="Tsitrin T."/>
            <person name="Vuong H."/>
            <person name="Weaver B."/>
            <person name="Ciecko A."/>
            <person name="Tallon L."/>
            <person name="Jackson J."/>
            <person name="Pai G."/>
            <person name="Aken S.V."/>
            <person name="Utterback T."/>
            <person name="Reidmuller S."/>
            <person name="Feldblyum T."/>
            <person name="Hsiao J."/>
            <person name="Zismann V."/>
            <person name="Iobst S."/>
            <person name="de Vazeille A.R."/>
            <person name="Buell C.R."/>
            <person name="Ying K."/>
            <person name="Li Y."/>
            <person name="Lu T."/>
            <person name="Huang Y."/>
            <person name="Zhao Q."/>
            <person name="Feng Q."/>
            <person name="Zhang L."/>
            <person name="Zhu J."/>
            <person name="Weng Q."/>
            <person name="Mu J."/>
            <person name="Lu Y."/>
            <person name="Fan D."/>
            <person name="Liu Y."/>
            <person name="Guan J."/>
            <person name="Zhang Y."/>
            <person name="Yu S."/>
            <person name="Liu X."/>
            <person name="Zhang Y."/>
            <person name="Hong G."/>
            <person name="Han B."/>
            <person name="Choisne N."/>
            <person name="Demange N."/>
            <person name="Orjeda G."/>
            <person name="Samain S."/>
            <person name="Cattolico L."/>
            <person name="Pelletier E."/>
            <person name="Couloux A."/>
            <person name="Segurens B."/>
            <person name="Wincker P."/>
            <person name="D'Hont A."/>
            <person name="Scarpelli C."/>
            <person name="Weissenbach J."/>
            <person name="Salanoubat M."/>
            <person name="Quetier F."/>
            <person name="Yu Y."/>
            <person name="Kim H.R."/>
            <person name="Rambo T."/>
            <person name="Currie J."/>
            <person name="Collura K."/>
            <person name="Luo M."/>
            <person name="Yang T."/>
            <person name="Ammiraju J.S.S."/>
            <person name="Engler F."/>
            <person name="Soderlund C."/>
            <person name="Wing R.A."/>
            <person name="Palmer L.E."/>
            <person name="de la Bastide M."/>
            <person name="Spiegel L."/>
            <person name="Nascimento L."/>
            <person name="Zutavern T."/>
            <person name="O'Shaughnessy A."/>
            <person name="Dike S."/>
            <person name="Dedhia N."/>
            <person name="Preston R."/>
            <person name="Balija V."/>
            <person name="McCombie W.R."/>
            <person name="Chow T."/>
            <person name="Chen H."/>
            <person name="Chung M."/>
            <person name="Chen C."/>
            <person name="Shaw J."/>
            <person name="Wu H."/>
            <person name="Hsiao K."/>
            <person name="Chao Y."/>
            <person name="Chu M."/>
            <person name="Cheng C."/>
            <person name="Hour A."/>
            <person name="Lee P."/>
            <person name="Lin S."/>
            <person name="Lin Y."/>
            <person name="Liou J."/>
            <person name="Liu S."/>
            <person name="Hsing Y."/>
            <person name="Raghuvanshi S."/>
            <person name="Mohanty A."/>
            <person name="Bharti A.K."/>
            <person name="Gaur A."/>
            <person name="Gupta V."/>
            <person name="Kumar D."/>
            <person name="Ravi V."/>
            <person name="Vij S."/>
            <person name="Kapur A."/>
            <person name="Khurana P."/>
            <person name="Khurana P."/>
            <person name="Khurana J.P."/>
            <person name="Tyagi A.K."/>
            <person name="Gaikwad K."/>
            <person name="Singh A."/>
            <person name="Dalal V."/>
            <person name="Srivastava S."/>
            <person name="Dixit A."/>
            <person name="Pal A.K."/>
            <person name="Ghazi I.A."/>
            <person name="Yadav M."/>
            <person name="Pandit A."/>
            <person name="Bhargava A."/>
            <person name="Sureshbabu K."/>
            <person name="Batra K."/>
            <person name="Sharma T.R."/>
            <person name="Mohapatra T."/>
            <person name="Singh N.K."/>
            <person name="Messing J."/>
            <person name="Nelson A.B."/>
            <person name="Fuks G."/>
            <person name="Kavchok S."/>
            <person name="Keizer G."/>
            <person name="Linton E."/>
            <person name="Llaca V."/>
            <person name="Song R."/>
            <person name="Tanyolac B."/>
            <person name="Young S."/>
            <person name="Ho-Il K."/>
            <person name="Hahn J.H."/>
            <person name="Sangsakoo G."/>
            <person name="Vanavichit A."/>
            <person name="de Mattos Luiz.A.T."/>
            <person name="Zimmer P.D."/>
            <person name="Malone G."/>
            <person name="Dellagostin O."/>
            <person name="de Oliveira A.C."/>
            <person name="Bevan M."/>
            <person name="Bancroft I."/>
            <person name="Minx P."/>
            <person name="Cordum H."/>
            <person name="Wilson R."/>
            <person name="Cheng Z."/>
            <person name="Jin W."/>
            <person name="Jiang J."/>
            <person name="Leong S.A."/>
            <person name="Iwama H."/>
            <person name="Gojobori T."/>
            <person name="Itoh T."/>
            <person name="Niimura Y."/>
            <person name="Fujii Y."/>
            <person name="Habara T."/>
            <person name="Sakai H."/>
            <person name="Sato Y."/>
            <person name="Wilson G."/>
            <person name="Kumar K."/>
            <person name="McCouch S."/>
            <person name="Juretic N."/>
            <person name="Hoen D."/>
            <person name="Wright S."/>
            <person name="Bruskiewich R."/>
            <person name="Bureau T."/>
            <person name="Miyao A."/>
            <person name="Hirochika H."/>
            <person name="Nishikawa T."/>
            <person name="Kadowaki K."/>
            <person name="Sugiura M."/>
            <person name="Burr B."/>
            <person name="Sasaki T."/>
        </authorList>
    </citation>
    <scope>NUCLEOTIDE SEQUENCE [LARGE SCALE GENOMIC DNA]</scope>
    <source>
        <strain evidence="3">cv. Nipponbare</strain>
    </source>
</reference>
<proteinExistence type="predicted"/>
<feature type="region of interest" description="Disordered" evidence="1">
    <location>
        <begin position="52"/>
        <end position="75"/>
    </location>
</feature>
<gene>
    <name evidence="2" type="primary">P0701E06.18</name>
</gene>
<feature type="compositionally biased region" description="Gly residues" evidence="1">
    <location>
        <begin position="99"/>
        <end position="111"/>
    </location>
</feature>
<dbReference type="EMBL" id="AP005594">
    <property type="protein sequence ID" value="BAD26015.1"/>
    <property type="molecule type" value="Genomic_DNA"/>
</dbReference>
<feature type="region of interest" description="Disordered" evidence="1">
    <location>
        <begin position="91"/>
        <end position="120"/>
    </location>
</feature>
<name>Q6H5I4_ORYSJ</name>